<feature type="chain" id="PRO_5003441138" evidence="1">
    <location>
        <begin position="21"/>
        <end position="870"/>
    </location>
</feature>
<organism evidence="2 3">
    <name type="scientific">Flavobacterium branchiophilum (strain FL-15)</name>
    <dbReference type="NCBI Taxonomy" id="1034807"/>
    <lineage>
        <taxon>Bacteria</taxon>
        <taxon>Pseudomonadati</taxon>
        <taxon>Bacteroidota</taxon>
        <taxon>Flavobacteriia</taxon>
        <taxon>Flavobacteriales</taxon>
        <taxon>Flavobacteriaceae</taxon>
        <taxon>Flavobacterium</taxon>
    </lineage>
</organism>
<evidence type="ECO:0000313" key="2">
    <source>
        <dbReference type="EMBL" id="CCB68393.1"/>
    </source>
</evidence>
<protein>
    <submittedName>
        <fullName evidence="2">Uncharacterized protein</fullName>
    </submittedName>
</protein>
<sequence length="870" mass="88933">MKKQSLLLSIFLFLAAGAFAQVGVGTTNPQGVFNVDGAKDNATTGNPTTAQQQNDFIITSAGSVGIGTLSPLNKLVVMGVDAQPSALSVNQTNAIFRIDGGTNHSLDMGTMSVTPYGAYIQNQNKTATTTLPLSLNPKGGNVGIGTLTPAKLLHVQDTGTSLIASSGNNGILISGATTGGARIILEDLNAGSDLKSSAIINLNGKTIFGASLIDDGSTFVNAVGITILHNNGNVGIGVGTPLEKLEVNGNLRFNGTLIANGTSGTDGQMLVSKGSSTAPQWTTMTTANSQNIYTGNGSITNNRDITVNDKNISFIATTGNFIFNPSSTGKMGIKTASPVGLLSNTATNILSSGTLAQAPNQALAWATSSGASSAWAAAVYNAATSNGGGLLVKSATITDSPVFEVATGNASDKDNAGVSGATRLFSVSGTGNARVTNNLEVDTNTFFVDAANNYVGIGTASPAKTLDVKTALEWGGIQVTNTGAVTTGAAQLVLKGSRSWAWQSNSAGNGNGNGFLQLVDNDASNAVRLSITDTGNFGVGIITPTNKMTVKGTNNQPSAQNVDATNATFRIDGNSNHALDFGTFSSSPFGSYIQSQNKSGTTGLPLALNPTDGNVGVGTANPISKLDVQSAVKEVARFTSSQTLTNFGSIAIGNSSGAWTKLAAGSGAFAIRNYSTDATVLYADLISGNMGIGTTSPSAKLHVNGDMNISNVPDVLGTDVSNKLVITSSGEVKKEPNKNVTVTATFSAGSTSSLITIPTQFNASYEVIITTGNGCGYSIVSKFLLTGSTPNNTWALRHNVSVVGNNVPADYTVTQNSKANIAMTVATAGCQDGGDTTQFNYTIDVNNNGELSVTNNGNVDRQYGIKINQL</sequence>
<accession>G2Z6K7</accession>
<dbReference type="eggNOG" id="ENOG50333GA">
    <property type="taxonomic scope" value="Bacteria"/>
</dbReference>
<name>G2Z6K7_FLABF</name>
<dbReference type="RefSeq" id="WP_014082873.1">
    <property type="nucleotide sequence ID" value="NC_016001.1"/>
</dbReference>
<reference evidence="2 3" key="1">
    <citation type="journal article" date="2011" name="Appl. Environ. Microbiol.">
        <title>Complete genome sequence of the fish pathogen Flavobacterium branchiophilum.</title>
        <authorList>
            <consortium name="1:IP"/>
            <consortium name="Microbial Evolutionary Genomics,F-75015 Paris"/>
            <consortium name="France 2:CNRS"/>
            <consortium name="URA2171"/>
            <consortium name="F-75015 Paris,France 3:Unite de Virologie et Immunologie Mol."/>
            <consortium name="INRA,78352 Jouy en Josas Cedex"/>
            <consortium name="France. 4:Unite de Mathemathique"/>
            <consortium name="Informatique et Genome,INRA"/>
            <consortium name="78352 Jouy en Josas Cedex"/>
            <consortium name="France. 5:CEA/Genoscope"/>
            <consortium name="Evry"/>
            <consortium name="France"/>
            <person name="Touchon M."/>
            <person name="Barbier P."/>
            <person name="Bernardet J.F."/>
            <person name="Loux V."/>
            <person name="Vacherie B."/>
            <person name="Barbe V."/>
            <person name="Rocha E.P."/>
            <person name="Duchaud E."/>
        </authorList>
    </citation>
    <scope>NUCLEOTIDE SEQUENCE [LARGE SCALE GENOMIC DNA]</scope>
    <source>
        <strain evidence="2 3">FL-15</strain>
    </source>
</reference>
<keyword evidence="1" id="KW-0732">Signal</keyword>
<gene>
    <name evidence="2" type="ordered locus">FBFL15_0255</name>
</gene>
<dbReference type="HOGENOM" id="CLU_344382_0_0_10"/>
<evidence type="ECO:0000256" key="1">
    <source>
        <dbReference type="SAM" id="SignalP"/>
    </source>
</evidence>
<feature type="signal peptide" evidence="1">
    <location>
        <begin position="1"/>
        <end position="20"/>
    </location>
</feature>
<evidence type="ECO:0000313" key="3">
    <source>
        <dbReference type="Proteomes" id="UP000009186"/>
    </source>
</evidence>
<dbReference type="Proteomes" id="UP000009186">
    <property type="component" value="Chromosome"/>
</dbReference>
<dbReference type="KEGG" id="fbr:FBFL15_0255"/>
<keyword evidence="3" id="KW-1185">Reference proteome</keyword>
<dbReference type="STRING" id="1034807.FBFL15_0255"/>
<dbReference type="EMBL" id="FQ859183">
    <property type="protein sequence ID" value="CCB68393.1"/>
    <property type="molecule type" value="Genomic_DNA"/>
</dbReference>
<dbReference type="AlphaFoldDB" id="G2Z6K7"/>
<proteinExistence type="predicted"/>